<dbReference type="InterPro" id="IPR011029">
    <property type="entry name" value="DEATH-like_dom_sf"/>
</dbReference>
<evidence type="ECO:0000313" key="3">
    <source>
        <dbReference type="Proteomes" id="UP000694404"/>
    </source>
</evidence>
<feature type="domain" description="Pyrin" evidence="1">
    <location>
        <begin position="1"/>
        <end position="92"/>
    </location>
</feature>
<dbReference type="PROSITE" id="PS50824">
    <property type="entry name" value="DAPIN"/>
    <property type="match status" value="1"/>
</dbReference>
<dbReference type="Proteomes" id="UP000694404">
    <property type="component" value="Unplaced"/>
</dbReference>
<evidence type="ECO:0000313" key="2">
    <source>
        <dbReference type="Ensembl" id="ENSCABP00000024989.1"/>
    </source>
</evidence>
<dbReference type="GeneTree" id="ENSGT01030000235085"/>
<reference evidence="2" key="1">
    <citation type="submission" date="2025-08" db="UniProtKB">
        <authorList>
            <consortium name="Ensembl"/>
        </authorList>
    </citation>
    <scope>IDENTIFICATION</scope>
</reference>
<proteinExistence type="predicted"/>
<accession>A0A8C0J074</accession>
<reference evidence="2" key="2">
    <citation type="submission" date="2025-09" db="UniProtKB">
        <authorList>
            <consortium name="Ensembl"/>
        </authorList>
    </citation>
    <scope>IDENTIFICATION</scope>
</reference>
<evidence type="ECO:0000259" key="1">
    <source>
        <dbReference type="PROSITE" id="PS50824"/>
    </source>
</evidence>
<keyword evidence="3" id="KW-1185">Reference proteome</keyword>
<dbReference type="SMART" id="SM01289">
    <property type="entry name" value="PYRIN"/>
    <property type="match status" value="1"/>
</dbReference>
<dbReference type="SUPFAM" id="SSF47986">
    <property type="entry name" value="DEATH domain"/>
    <property type="match status" value="1"/>
</dbReference>
<organism evidence="2 3">
    <name type="scientific">Chelonoidis abingdonii</name>
    <name type="common">Abingdon island giant tortoise</name>
    <name type="synonym">Testudo abingdonii</name>
    <dbReference type="NCBI Taxonomy" id="106734"/>
    <lineage>
        <taxon>Eukaryota</taxon>
        <taxon>Metazoa</taxon>
        <taxon>Chordata</taxon>
        <taxon>Craniata</taxon>
        <taxon>Vertebrata</taxon>
        <taxon>Euteleostomi</taxon>
        <taxon>Archelosauria</taxon>
        <taxon>Testudinata</taxon>
        <taxon>Testudines</taxon>
        <taxon>Cryptodira</taxon>
        <taxon>Durocryptodira</taxon>
        <taxon>Testudinoidea</taxon>
        <taxon>Testudinidae</taxon>
        <taxon>Chelonoidis</taxon>
    </lineage>
</organism>
<dbReference type="InterPro" id="IPR004020">
    <property type="entry name" value="DAPIN"/>
</dbReference>
<dbReference type="OMA" id="ANMLITH"/>
<dbReference type="Pfam" id="PF02758">
    <property type="entry name" value="PYRIN"/>
    <property type="match status" value="1"/>
</dbReference>
<dbReference type="AlphaFoldDB" id="A0A8C0J074"/>
<name>A0A8C0J074_CHEAB</name>
<dbReference type="CDD" id="cd08321">
    <property type="entry name" value="Pyrin_ASC-like"/>
    <property type="match status" value="1"/>
</dbReference>
<sequence>MTETCQDILLTILEELVEGQRKKFKLKLSDTELRKGYANIPKGHLEKADVTDMVDLLIRYYQQEYAVEVVINVLDQINDKDLAERLRRKSAEGGW</sequence>
<dbReference type="Gene3D" id="1.10.533.10">
    <property type="entry name" value="Death Domain, Fas"/>
    <property type="match status" value="1"/>
</dbReference>
<dbReference type="Ensembl" id="ENSCABT00000027382.1">
    <property type="protein sequence ID" value="ENSCABP00000024989.1"/>
    <property type="gene ID" value="ENSCABG00000018396.1"/>
</dbReference>
<protein>
    <recommendedName>
        <fullName evidence="1">Pyrin domain-containing protein</fullName>
    </recommendedName>
</protein>